<dbReference type="InterPro" id="IPR001981">
    <property type="entry name" value="Colipase"/>
</dbReference>
<accession>A0ABN8QB26</accession>
<dbReference type="Proteomes" id="UP001159427">
    <property type="component" value="Unassembled WGS sequence"/>
</dbReference>
<sequence length="440" mass="49425">LTYFWRCNFKEGVCNCQAGLVCTVTKQILKMGEVMLVRQCMPEGEKIEVETLDLEEEEDAPMRNKRWLWFNVRKLNMSLRCKADSDCKKNFCCAFGKRCAPKLFKYFTCNLENVHKCGCRDGLVCKQTSSVTLPIIGTKIQIRQCNPSSTDKECGTKYLGSGIHGLLIYFFQKTLHFLHARAELSKFKVCNKPDGDDYSCQAGLSCVQTKLFIMKGQKAYVKQCMPEGMKIDVETVNKDHDQTSRNSRLFPGLPQLPGQSCRSEGDCQQNQCCPRFVNRCLPKLPEMAECSLKGCSDLPKLAACNNPDAKNCTCQAGLTCILTKKFIVQGTVTDVKQCMPNSIDVQVETVNMDKNPNSAIARMKRFLPLAPCASELTCLPNFCCPRLVQRCLPKLPELATCTLQILHNCGCQMGFECRQTTYVTIPLIGIKVPLLQCVRP</sequence>
<proteinExistence type="predicted"/>
<comment type="caution">
    <text evidence="1">The sequence shown here is derived from an EMBL/GenBank/DDBJ whole genome shotgun (WGS) entry which is preliminary data.</text>
</comment>
<feature type="non-terminal residue" evidence="1">
    <location>
        <position position="1"/>
    </location>
</feature>
<name>A0ABN8QB26_9CNID</name>
<keyword evidence="2" id="KW-1185">Reference proteome</keyword>
<reference evidence="1 2" key="1">
    <citation type="submission" date="2022-05" db="EMBL/GenBank/DDBJ databases">
        <authorList>
            <consortium name="Genoscope - CEA"/>
            <person name="William W."/>
        </authorList>
    </citation>
    <scope>NUCLEOTIDE SEQUENCE [LARGE SCALE GENOMIC DNA]</scope>
</reference>
<protein>
    <submittedName>
        <fullName evidence="1">Uncharacterized protein</fullName>
    </submittedName>
</protein>
<evidence type="ECO:0000313" key="2">
    <source>
        <dbReference type="Proteomes" id="UP001159427"/>
    </source>
</evidence>
<gene>
    <name evidence="1" type="ORF">PEVE_00002934</name>
</gene>
<dbReference type="EMBL" id="CALNXI010001174">
    <property type="protein sequence ID" value="CAH3158660.1"/>
    <property type="molecule type" value="Genomic_DNA"/>
</dbReference>
<dbReference type="PANTHER" id="PTHR10041:SF5">
    <property type="entry name" value="LEUCINE-RICH COLIPASE-LIKE PROTEIN 1"/>
    <property type="match status" value="1"/>
</dbReference>
<dbReference type="PANTHER" id="PTHR10041">
    <property type="entry name" value="COLIPASE"/>
    <property type="match status" value="1"/>
</dbReference>
<evidence type="ECO:0000313" key="1">
    <source>
        <dbReference type="EMBL" id="CAH3158660.1"/>
    </source>
</evidence>
<organism evidence="1 2">
    <name type="scientific">Porites evermanni</name>
    <dbReference type="NCBI Taxonomy" id="104178"/>
    <lineage>
        <taxon>Eukaryota</taxon>
        <taxon>Metazoa</taxon>
        <taxon>Cnidaria</taxon>
        <taxon>Anthozoa</taxon>
        <taxon>Hexacorallia</taxon>
        <taxon>Scleractinia</taxon>
        <taxon>Fungiina</taxon>
        <taxon>Poritidae</taxon>
        <taxon>Porites</taxon>
    </lineage>
</organism>